<evidence type="ECO:0000313" key="9">
    <source>
        <dbReference type="Proteomes" id="UP001174909"/>
    </source>
</evidence>
<dbReference type="Pfam" id="PF04099">
    <property type="entry name" value="Sybindin"/>
    <property type="match status" value="1"/>
</dbReference>
<sequence>MTIYNLYIFDRNCSCLYYKEWTRQKEAGIPREEEFKLMYGMIFSLKSLISRLSIISAKEGLVGYTASNYKLHYFETPTGFKFVMNTDTSVGNVQDVLRHIYARIFVEYVVRNPVARPGEHVDSELFAAKLDDYIQDLSFK</sequence>
<evidence type="ECO:0000256" key="1">
    <source>
        <dbReference type="ARBA" id="ARBA00022448"/>
    </source>
</evidence>
<dbReference type="CDD" id="cd14855">
    <property type="entry name" value="TRAPPC1_MUM2"/>
    <property type="match status" value="1"/>
</dbReference>
<keyword evidence="2 7" id="KW-0256">Endoplasmic reticulum</keyword>
<evidence type="ECO:0000256" key="2">
    <source>
        <dbReference type="ARBA" id="ARBA00022824"/>
    </source>
</evidence>
<evidence type="ECO:0000256" key="7">
    <source>
        <dbReference type="RuleBase" id="RU366065"/>
    </source>
</evidence>
<dbReference type="Proteomes" id="UP001174909">
    <property type="component" value="Unassembled WGS sequence"/>
</dbReference>
<dbReference type="InterPro" id="IPR007233">
    <property type="entry name" value="TRAPPC"/>
</dbReference>
<dbReference type="EMBL" id="CASHTH010003024">
    <property type="protein sequence ID" value="CAI8039136.1"/>
    <property type="molecule type" value="Genomic_DNA"/>
</dbReference>
<dbReference type="SUPFAM" id="SSF64356">
    <property type="entry name" value="SNARE-like"/>
    <property type="match status" value="1"/>
</dbReference>
<comment type="caution">
    <text evidence="8">The sequence shown here is derived from an EMBL/GenBank/DDBJ whole genome shotgun (WGS) entry which is preliminary data.</text>
</comment>
<evidence type="ECO:0000256" key="4">
    <source>
        <dbReference type="ARBA" id="ARBA00023034"/>
    </source>
</evidence>
<evidence type="ECO:0000313" key="8">
    <source>
        <dbReference type="EMBL" id="CAI8039136.1"/>
    </source>
</evidence>
<dbReference type="Gene3D" id="3.30.450.70">
    <property type="match status" value="1"/>
</dbReference>
<dbReference type="GO" id="GO:0030008">
    <property type="term" value="C:TRAPP complex"/>
    <property type="evidence" value="ECO:0007669"/>
    <property type="project" value="UniProtKB-UniRule"/>
</dbReference>
<evidence type="ECO:0000256" key="6">
    <source>
        <dbReference type="ARBA" id="ARBA00062874"/>
    </source>
</evidence>
<evidence type="ECO:0000256" key="3">
    <source>
        <dbReference type="ARBA" id="ARBA00022892"/>
    </source>
</evidence>
<protein>
    <recommendedName>
        <fullName evidence="7">Trafficking protein particle complex subunit</fullName>
    </recommendedName>
</protein>
<dbReference type="GO" id="GO:0005794">
    <property type="term" value="C:Golgi apparatus"/>
    <property type="evidence" value="ECO:0007669"/>
    <property type="project" value="UniProtKB-SubCell"/>
</dbReference>
<proteinExistence type="inferred from homology"/>
<dbReference type="GO" id="GO:0005783">
    <property type="term" value="C:endoplasmic reticulum"/>
    <property type="evidence" value="ECO:0007669"/>
    <property type="project" value="UniProtKB-SubCell"/>
</dbReference>
<accession>A0AA35T1R7</accession>
<comment type="subunit">
    <text evidence="6">Part of the multisubunit transport protein particle (TRAPP) complex. The heterodimer TRAPPC6B-TRAPPC3 interacts with TRAPPC1 likely providing a core for TRAPP complex formation.</text>
</comment>
<comment type="similarity">
    <text evidence="5">Belongs to the TRAPP small subunits family. BET5 subfamily.</text>
</comment>
<gene>
    <name evidence="8" type="ORF">GBAR_LOCUS21758</name>
</gene>
<comment type="subcellular location">
    <subcellularLocation>
        <location evidence="7">Endoplasmic reticulum</location>
    </subcellularLocation>
    <subcellularLocation>
        <location evidence="7">Golgi apparatus</location>
        <location evidence="7">cis-Golgi network</location>
    </subcellularLocation>
</comment>
<keyword evidence="1 7" id="KW-0813">Transport</keyword>
<dbReference type="SMART" id="SM01399">
    <property type="entry name" value="Sybindin"/>
    <property type="match status" value="1"/>
</dbReference>
<keyword evidence="9" id="KW-1185">Reference proteome</keyword>
<name>A0AA35T1R7_GEOBA</name>
<keyword evidence="4 7" id="KW-0333">Golgi apparatus</keyword>
<reference evidence="8" key="1">
    <citation type="submission" date="2023-03" db="EMBL/GenBank/DDBJ databases">
        <authorList>
            <person name="Steffen K."/>
            <person name="Cardenas P."/>
        </authorList>
    </citation>
    <scope>NUCLEOTIDE SEQUENCE</scope>
</reference>
<evidence type="ECO:0000256" key="5">
    <source>
        <dbReference type="ARBA" id="ARBA00038167"/>
    </source>
</evidence>
<organism evidence="8 9">
    <name type="scientific">Geodia barretti</name>
    <name type="common">Barrett's horny sponge</name>
    <dbReference type="NCBI Taxonomy" id="519541"/>
    <lineage>
        <taxon>Eukaryota</taxon>
        <taxon>Metazoa</taxon>
        <taxon>Porifera</taxon>
        <taxon>Demospongiae</taxon>
        <taxon>Heteroscleromorpha</taxon>
        <taxon>Tetractinellida</taxon>
        <taxon>Astrophorina</taxon>
        <taxon>Geodiidae</taxon>
        <taxon>Geodia</taxon>
    </lineage>
</organism>
<dbReference type="FunFam" id="3.30.450.70:FF:000004">
    <property type="entry name" value="Trafficking protein particle complex 1"/>
    <property type="match status" value="1"/>
</dbReference>
<dbReference type="AlphaFoldDB" id="A0AA35T1R7"/>
<keyword evidence="3 7" id="KW-0931">ER-Golgi transport</keyword>
<dbReference type="PANTHER" id="PTHR23249:SF16">
    <property type="entry name" value="TRAFFICKING PROTEIN PARTICLE COMPLEX SUBUNIT 1"/>
    <property type="match status" value="1"/>
</dbReference>
<dbReference type="InterPro" id="IPR011012">
    <property type="entry name" value="Longin-like_dom_sf"/>
</dbReference>
<dbReference type="GO" id="GO:0006888">
    <property type="term" value="P:endoplasmic reticulum to Golgi vesicle-mediated transport"/>
    <property type="evidence" value="ECO:0007669"/>
    <property type="project" value="UniProtKB-UniRule"/>
</dbReference>
<dbReference type="PANTHER" id="PTHR23249">
    <property type="entry name" value="TRAFFICKING PROTEIN PARTICLE COMPLEX SUBUNIT"/>
    <property type="match status" value="1"/>
</dbReference>